<feature type="chain" id="PRO_5011976612" evidence="2">
    <location>
        <begin position="24"/>
        <end position="189"/>
    </location>
</feature>
<keyword evidence="4" id="KW-1185">Reference proteome</keyword>
<keyword evidence="1" id="KW-0472">Membrane</keyword>
<keyword evidence="1 3" id="KW-0812">Transmembrane</keyword>
<dbReference type="VEuPathDB" id="ToxoDB:CSUI_008798"/>
<dbReference type="GeneID" id="94432134"/>
<gene>
    <name evidence="3" type="ORF">CSUI_008798</name>
</gene>
<proteinExistence type="predicted"/>
<dbReference type="RefSeq" id="XP_067919104.1">
    <property type="nucleotide sequence ID" value="XM_068068923.1"/>
</dbReference>
<comment type="caution">
    <text evidence="3">The sequence shown here is derived from an EMBL/GenBank/DDBJ whole genome shotgun (WGS) entry which is preliminary data.</text>
</comment>
<dbReference type="OrthoDB" id="331131at2759"/>
<evidence type="ECO:0000313" key="3">
    <source>
        <dbReference type="EMBL" id="PHJ17383.1"/>
    </source>
</evidence>
<keyword evidence="2" id="KW-0732">Signal</keyword>
<evidence type="ECO:0000256" key="2">
    <source>
        <dbReference type="SAM" id="SignalP"/>
    </source>
</evidence>
<feature type="signal peptide" evidence="2">
    <location>
        <begin position="1"/>
        <end position="23"/>
    </location>
</feature>
<feature type="transmembrane region" description="Helical" evidence="1">
    <location>
        <begin position="165"/>
        <end position="187"/>
    </location>
</feature>
<protein>
    <submittedName>
        <fullName evidence="3">Transmembrane protein</fullName>
    </submittedName>
</protein>
<name>A0A2C6KLW7_9APIC</name>
<accession>A0A2C6KLW7</accession>
<keyword evidence="1" id="KW-1133">Transmembrane helix</keyword>
<dbReference type="Proteomes" id="UP000221165">
    <property type="component" value="Unassembled WGS sequence"/>
</dbReference>
<sequence>MARLSLQARFAFIAVTLSVCSRAFQCVEGTKAPAGSYTIRVPKTGIPEDNVLKIQPRPSQSVVVWNEDPQRVRYDPLEIQKQVYPPKGDECDTGKRVTWTELFPEVQEDYPFVDITSNHEDGVASAILIRTPDLIYMNGVRAQYCFLLKDLTSNKQYTVLVTANAFSSALSSAFFLSVFAAATLHLFRS</sequence>
<dbReference type="EMBL" id="MIGC01005032">
    <property type="protein sequence ID" value="PHJ17383.1"/>
    <property type="molecule type" value="Genomic_DNA"/>
</dbReference>
<organism evidence="3 4">
    <name type="scientific">Cystoisospora suis</name>
    <dbReference type="NCBI Taxonomy" id="483139"/>
    <lineage>
        <taxon>Eukaryota</taxon>
        <taxon>Sar</taxon>
        <taxon>Alveolata</taxon>
        <taxon>Apicomplexa</taxon>
        <taxon>Conoidasida</taxon>
        <taxon>Coccidia</taxon>
        <taxon>Eucoccidiorida</taxon>
        <taxon>Eimeriorina</taxon>
        <taxon>Sarcocystidae</taxon>
        <taxon>Cystoisospora</taxon>
    </lineage>
</organism>
<evidence type="ECO:0000313" key="4">
    <source>
        <dbReference type="Proteomes" id="UP000221165"/>
    </source>
</evidence>
<evidence type="ECO:0000256" key="1">
    <source>
        <dbReference type="SAM" id="Phobius"/>
    </source>
</evidence>
<reference evidence="3 4" key="1">
    <citation type="journal article" date="2017" name="Int. J. Parasitol.">
        <title>The genome of the protozoan parasite Cystoisospora suis and a reverse vaccinology approach to identify vaccine candidates.</title>
        <authorList>
            <person name="Palmieri N."/>
            <person name="Shrestha A."/>
            <person name="Ruttkowski B."/>
            <person name="Beck T."/>
            <person name="Vogl C."/>
            <person name="Tomley F."/>
            <person name="Blake D.P."/>
            <person name="Joachim A."/>
        </authorList>
    </citation>
    <scope>NUCLEOTIDE SEQUENCE [LARGE SCALE GENOMIC DNA]</scope>
    <source>
        <strain evidence="3 4">Wien I</strain>
    </source>
</reference>
<dbReference type="AlphaFoldDB" id="A0A2C6KLW7"/>